<dbReference type="InParanoid" id="A7TLU3"/>
<dbReference type="PANTHER" id="PTHR19370">
    <property type="entry name" value="NADH-CYTOCHROME B5 REDUCTASE"/>
    <property type="match status" value="1"/>
</dbReference>
<dbReference type="EMBL" id="DS480417">
    <property type="protein sequence ID" value="EDO16785.1"/>
    <property type="molecule type" value="Genomic_DNA"/>
</dbReference>
<comment type="cofactor">
    <cofactor evidence="1 8">
        <name>FAD</name>
        <dbReference type="ChEBI" id="CHEBI:57692"/>
    </cofactor>
</comment>
<keyword evidence="11" id="KW-1185">Reference proteome</keyword>
<dbReference type="InterPro" id="IPR039261">
    <property type="entry name" value="FNR_nucleotide-bd"/>
</dbReference>
<dbReference type="AlphaFoldDB" id="A7TLU3"/>
<dbReference type="SUPFAM" id="SSF52343">
    <property type="entry name" value="Ferredoxin reductase-like, C-terminal NADP-linked domain"/>
    <property type="match status" value="1"/>
</dbReference>
<dbReference type="PhylomeDB" id="A7TLU3"/>
<feature type="binding site" evidence="8">
    <location>
        <position position="148"/>
    </location>
    <ligand>
        <name>FAD</name>
        <dbReference type="ChEBI" id="CHEBI:57692"/>
    </ligand>
</feature>
<evidence type="ECO:0000256" key="7">
    <source>
        <dbReference type="ARBA" id="ARBA00023136"/>
    </source>
</evidence>
<dbReference type="GO" id="GO:0016491">
    <property type="term" value="F:oxidoreductase activity"/>
    <property type="evidence" value="ECO:0007669"/>
    <property type="project" value="UniProtKB-KW"/>
</dbReference>
<evidence type="ECO:0000256" key="1">
    <source>
        <dbReference type="ARBA" id="ARBA00001974"/>
    </source>
</evidence>
<keyword evidence="4 8" id="KW-0285">Flavoprotein</keyword>
<dbReference type="InterPro" id="IPR008333">
    <property type="entry name" value="Cbr1-like_FAD-bd_dom"/>
</dbReference>
<gene>
    <name evidence="10" type="ORF">Kpol_526p38</name>
</gene>
<dbReference type="Gene3D" id="2.40.30.10">
    <property type="entry name" value="Translation factors"/>
    <property type="match status" value="1"/>
</dbReference>
<keyword evidence="6" id="KW-0560">Oxidoreductase</keyword>
<keyword evidence="7" id="KW-0472">Membrane</keyword>
<dbReference type="Gene3D" id="3.40.50.80">
    <property type="entry name" value="Nucleotide-binding domain of ferredoxin-NADP reductase (FNR) module"/>
    <property type="match status" value="1"/>
</dbReference>
<evidence type="ECO:0000256" key="6">
    <source>
        <dbReference type="ARBA" id="ARBA00023002"/>
    </source>
</evidence>
<feature type="binding site" evidence="8">
    <location>
        <position position="156"/>
    </location>
    <ligand>
        <name>FAD</name>
        <dbReference type="ChEBI" id="CHEBI:57692"/>
    </ligand>
</feature>
<dbReference type="KEGG" id="vpo:Kpol_526p38"/>
<accession>A7TLU3</accession>
<name>A7TLU3_VANPO</name>
<dbReference type="FunCoup" id="A7TLU3">
    <property type="interactions" value="46"/>
</dbReference>
<evidence type="ECO:0000313" key="10">
    <source>
        <dbReference type="EMBL" id="EDO16785.1"/>
    </source>
</evidence>
<dbReference type="PROSITE" id="PS51384">
    <property type="entry name" value="FAD_FR"/>
    <property type="match status" value="1"/>
</dbReference>
<reference evidence="10 11" key="1">
    <citation type="journal article" date="2007" name="Proc. Natl. Acad. Sci. U.S.A.">
        <title>Independent sorting-out of thousands of duplicated gene pairs in two yeast species descended from a whole-genome duplication.</title>
        <authorList>
            <person name="Scannell D.R."/>
            <person name="Frank A.C."/>
            <person name="Conant G.C."/>
            <person name="Byrne K.P."/>
            <person name="Woolfit M."/>
            <person name="Wolfe K.H."/>
        </authorList>
    </citation>
    <scope>NUCLEOTIDE SEQUENCE [LARGE SCALE GENOMIC DNA]</scope>
    <source>
        <strain evidence="11">ATCC 22028 / DSM 70294 / BCRC 21397 / CBS 2163 / NBRC 10782 / NRRL Y-8283 / UCD 57-17</strain>
    </source>
</reference>
<feature type="domain" description="FAD-binding FR-type" evidence="9">
    <location>
        <begin position="59"/>
        <end position="180"/>
    </location>
</feature>
<dbReference type="GO" id="GO:0005743">
    <property type="term" value="C:mitochondrial inner membrane"/>
    <property type="evidence" value="ECO:0007669"/>
    <property type="project" value="EnsemblFungi"/>
</dbReference>
<evidence type="ECO:0000256" key="5">
    <source>
        <dbReference type="ARBA" id="ARBA00022827"/>
    </source>
</evidence>
<dbReference type="CDD" id="cd06183">
    <property type="entry name" value="cyt_b5_reduct_like"/>
    <property type="match status" value="1"/>
</dbReference>
<dbReference type="OMA" id="VKQPEIM"/>
<dbReference type="GO" id="GO:0007006">
    <property type="term" value="P:mitochondrial membrane organization"/>
    <property type="evidence" value="ECO:0007669"/>
    <property type="project" value="EnsemblFungi"/>
</dbReference>
<dbReference type="HOGENOM" id="CLU_003827_6_2_1"/>
<dbReference type="STRING" id="436907.A7TLU3"/>
<dbReference type="RefSeq" id="XP_001644643.1">
    <property type="nucleotide sequence ID" value="XM_001644593.1"/>
</dbReference>
<dbReference type="Proteomes" id="UP000000267">
    <property type="component" value="Unassembled WGS sequence"/>
</dbReference>
<dbReference type="InterPro" id="IPR001834">
    <property type="entry name" value="CBR-like"/>
</dbReference>
<feature type="binding site" evidence="8">
    <location>
        <position position="155"/>
    </location>
    <ligand>
        <name>FAD</name>
        <dbReference type="ChEBI" id="CHEBI:57692"/>
    </ligand>
</feature>
<dbReference type="SUPFAM" id="SSF63380">
    <property type="entry name" value="Riboflavin synthase domain-like"/>
    <property type="match status" value="1"/>
</dbReference>
<evidence type="ECO:0000256" key="2">
    <source>
        <dbReference type="ARBA" id="ARBA00004370"/>
    </source>
</evidence>
<dbReference type="InterPro" id="IPR017938">
    <property type="entry name" value="Riboflavin_synthase-like_b-brl"/>
</dbReference>
<protein>
    <recommendedName>
        <fullName evidence="9">FAD-binding FR-type domain-containing protein</fullName>
    </recommendedName>
</protein>
<comment type="subcellular location">
    <subcellularLocation>
        <location evidence="2">Membrane</location>
    </subcellularLocation>
</comment>
<organism evidence="11">
    <name type="scientific">Vanderwaltozyma polyspora (strain ATCC 22028 / DSM 70294 / BCRC 21397 / CBS 2163 / NBRC 10782 / NRRL Y-8283 / UCD 57-17)</name>
    <name type="common">Kluyveromyces polysporus</name>
    <dbReference type="NCBI Taxonomy" id="436907"/>
    <lineage>
        <taxon>Eukaryota</taxon>
        <taxon>Fungi</taxon>
        <taxon>Dikarya</taxon>
        <taxon>Ascomycota</taxon>
        <taxon>Saccharomycotina</taxon>
        <taxon>Saccharomycetes</taxon>
        <taxon>Saccharomycetales</taxon>
        <taxon>Saccharomycetaceae</taxon>
        <taxon>Vanderwaltozyma</taxon>
    </lineage>
</organism>
<evidence type="ECO:0000256" key="8">
    <source>
        <dbReference type="PIRSR" id="PIRSR601834-1"/>
    </source>
</evidence>
<evidence type="ECO:0000313" key="11">
    <source>
        <dbReference type="Proteomes" id="UP000000267"/>
    </source>
</evidence>
<evidence type="ECO:0000256" key="3">
    <source>
        <dbReference type="ARBA" id="ARBA00006105"/>
    </source>
</evidence>
<dbReference type="GeneID" id="5544944"/>
<keyword evidence="5 8" id="KW-0274">FAD</keyword>
<dbReference type="PANTHER" id="PTHR19370:SF189">
    <property type="entry name" value="CYTOCHROME C MITOCHONDRIAL IMPORT FACTOR CYC2"/>
    <property type="match status" value="1"/>
</dbReference>
<comment type="similarity">
    <text evidence="3">Belongs to the flavoprotein pyridine nucleotide cytochrome reductase family.</text>
</comment>
<sequence length="360" mass="40755">MVLKGLLFKRFVSGSVVRRSGTVSNKVLFGVGAAALTASLGYFSYKFVYGNGDDELSLDKFTRYRVSYKKPIDGSHFLMELTPVVKQRTNLWLKLESEKLWSVEVKQPEIMVARNYTPLPLKYDAQSDDIVPLKDGDNAGGKLFFYLKQYPDGEVSRWLFKMKEGDQVELRGPITEYELPRDSDERKRDRGFLFDSKTIKNHDVETFRWRPFDISFYAAGTGIAPALQLTLSEDPFKGKLQLFYSCKQLEELGPLAKYLELLQQNGRIELNLYESSKGNSLRKDTKKLLDTIPAPSKYVPKATFKSNSNASIISPVLSLVCGPDEYISTIAGPKYLQAQGQTGGLLKQKGWNEENVYKLS</sequence>
<proteinExistence type="inferred from homology"/>
<evidence type="ECO:0000259" key="9">
    <source>
        <dbReference type="PROSITE" id="PS51384"/>
    </source>
</evidence>
<dbReference type="InterPro" id="IPR017927">
    <property type="entry name" value="FAD-bd_FR_type"/>
</dbReference>
<dbReference type="OrthoDB" id="432685at2759"/>
<dbReference type="Pfam" id="PF00970">
    <property type="entry name" value="FAD_binding_6"/>
    <property type="match status" value="1"/>
</dbReference>
<dbReference type="eggNOG" id="KOG0534">
    <property type="taxonomic scope" value="Eukaryota"/>
</dbReference>
<evidence type="ECO:0000256" key="4">
    <source>
        <dbReference type="ARBA" id="ARBA00022630"/>
    </source>
</evidence>